<keyword evidence="2" id="KW-0031">Aminopeptidase</keyword>
<comment type="caution">
    <text evidence="2">The sequence shown here is derived from an EMBL/GenBank/DDBJ whole genome shotgun (WGS) entry which is preliminary data.</text>
</comment>
<dbReference type="AlphaFoldDB" id="A0A544T366"/>
<keyword evidence="2" id="KW-0378">Hydrolase</keyword>
<proteinExistence type="predicted"/>
<dbReference type="PANTHER" id="PTHR34448:SF1">
    <property type="entry name" value="BLL6088 PROTEIN"/>
    <property type="match status" value="1"/>
</dbReference>
<reference evidence="2 3" key="1">
    <citation type="submission" date="2019-05" db="EMBL/GenBank/DDBJ databases">
        <title>Psychrobacillus vulpis sp. nov., a new species isolated from feces of a red fox that inhabits in The Tablas de Daimiel Natural Park, Albacete, Spain.</title>
        <authorList>
            <person name="Rodriguez M."/>
            <person name="Reina J.C."/>
            <person name="Bejar V."/>
            <person name="Llamas I."/>
        </authorList>
    </citation>
    <scope>NUCLEOTIDE SEQUENCE [LARGE SCALE GENOMIC DNA]</scope>
    <source>
        <strain evidence="2 3">NEAU-3TGS17</strain>
    </source>
</reference>
<gene>
    <name evidence="2" type="ORF">FG382_14875</name>
</gene>
<dbReference type="RefSeq" id="WP_142539677.1">
    <property type="nucleotide sequence ID" value="NZ_BMIE01000001.1"/>
</dbReference>
<dbReference type="InterPro" id="IPR052170">
    <property type="entry name" value="M29_Exopeptidase"/>
</dbReference>
<protein>
    <submittedName>
        <fullName evidence="2">Aminopeptidase</fullName>
    </submittedName>
</protein>
<sequence>MSTIEKAKNVLTNNLHIKKDETLLVLTDTALSDIAQYFVEAGRELGNETISMQMSTRSKSGEEPPHLVAEAMQCADVVLCITEHSLTHTVARKNASKKGARVATMPGVTLDMLEEGAISANAEEIEELTAEYCKMLDEGSTVTIEKEGMSLSFSIEKRESIASTGVFKEKGQSGNIPSGESYIAPIENSANGKVIIDGSIAGIGLVQEPIILEIKDGRLVNATGSQGKQLLEILGENNGRIIAEFGIGTNKKARLTGNILEDEKVFGTVHIAFGSNKSFGGENEAGVHIDCLIKDPIITIN</sequence>
<evidence type="ECO:0000256" key="1">
    <source>
        <dbReference type="ARBA" id="ARBA00022723"/>
    </source>
</evidence>
<evidence type="ECO:0000313" key="3">
    <source>
        <dbReference type="Proteomes" id="UP000317316"/>
    </source>
</evidence>
<keyword evidence="3" id="KW-1185">Reference proteome</keyword>
<dbReference type="PANTHER" id="PTHR34448">
    <property type="entry name" value="AMINOPEPTIDASE"/>
    <property type="match status" value="1"/>
</dbReference>
<name>A0A544T366_9BACI</name>
<dbReference type="EMBL" id="VDGH01000008">
    <property type="protein sequence ID" value="TQR11893.1"/>
    <property type="molecule type" value="Genomic_DNA"/>
</dbReference>
<dbReference type="GO" id="GO:0006508">
    <property type="term" value="P:proteolysis"/>
    <property type="evidence" value="ECO:0007669"/>
    <property type="project" value="InterPro"/>
</dbReference>
<dbReference type="GO" id="GO:0004177">
    <property type="term" value="F:aminopeptidase activity"/>
    <property type="evidence" value="ECO:0007669"/>
    <property type="project" value="UniProtKB-KW"/>
</dbReference>
<dbReference type="SUPFAM" id="SSF144052">
    <property type="entry name" value="Thermophilic metalloprotease-like"/>
    <property type="match status" value="1"/>
</dbReference>
<dbReference type="OrthoDB" id="9803993at2"/>
<evidence type="ECO:0000313" key="2">
    <source>
        <dbReference type="EMBL" id="TQR11893.1"/>
    </source>
</evidence>
<accession>A0A544T366</accession>
<dbReference type="Proteomes" id="UP000317316">
    <property type="component" value="Unassembled WGS sequence"/>
</dbReference>
<dbReference type="GO" id="GO:0046872">
    <property type="term" value="F:metal ion binding"/>
    <property type="evidence" value="ECO:0007669"/>
    <property type="project" value="UniProtKB-KW"/>
</dbReference>
<organism evidence="2 3">
    <name type="scientific">Psychrobacillus lasiicapitis</name>
    <dbReference type="NCBI Taxonomy" id="1636719"/>
    <lineage>
        <taxon>Bacteria</taxon>
        <taxon>Bacillati</taxon>
        <taxon>Bacillota</taxon>
        <taxon>Bacilli</taxon>
        <taxon>Bacillales</taxon>
        <taxon>Bacillaceae</taxon>
        <taxon>Psychrobacillus</taxon>
    </lineage>
</organism>
<dbReference type="InterPro" id="IPR058739">
    <property type="entry name" value="NicX"/>
</dbReference>
<keyword evidence="2" id="KW-0645">Protease</keyword>
<keyword evidence="1" id="KW-0479">Metal-binding</keyword>
<dbReference type="Pfam" id="PF26233">
    <property type="entry name" value="NicX"/>
    <property type="match status" value="1"/>
</dbReference>